<evidence type="ECO:0000256" key="5">
    <source>
        <dbReference type="ARBA" id="ARBA00022692"/>
    </source>
</evidence>
<dbReference type="GO" id="GO:0004983">
    <property type="term" value="F:neuropeptide Y receptor activity"/>
    <property type="evidence" value="ECO:0007669"/>
    <property type="project" value="InterPro"/>
</dbReference>
<evidence type="ECO:0000256" key="19">
    <source>
        <dbReference type="SAM" id="Phobius"/>
    </source>
</evidence>
<dbReference type="GO" id="GO:0005524">
    <property type="term" value="F:ATP binding"/>
    <property type="evidence" value="ECO:0007669"/>
    <property type="project" value="UniProtKB-KW"/>
</dbReference>
<feature type="transmembrane region" description="Helical" evidence="19">
    <location>
        <begin position="107"/>
        <end position="130"/>
    </location>
</feature>
<dbReference type="CDD" id="cd10230">
    <property type="entry name" value="ASKHA_NBD_HSP70_HYOU1"/>
    <property type="match status" value="1"/>
</dbReference>
<dbReference type="InterPro" id="IPR000276">
    <property type="entry name" value="GPCR_Rhodpsn"/>
</dbReference>
<evidence type="ECO:0000256" key="13">
    <source>
        <dbReference type="ARBA" id="ARBA00023170"/>
    </source>
</evidence>
<dbReference type="GO" id="GO:0034663">
    <property type="term" value="C:endoplasmic reticulum chaperone complex"/>
    <property type="evidence" value="ECO:0007669"/>
    <property type="project" value="TreeGrafter"/>
</dbReference>
<evidence type="ECO:0000256" key="15">
    <source>
        <dbReference type="ARBA" id="ARBA00023224"/>
    </source>
</evidence>
<keyword evidence="6" id="KW-0732">Signal</keyword>
<feature type="transmembrane region" description="Helical" evidence="19">
    <location>
        <begin position="339"/>
        <end position="357"/>
    </location>
</feature>
<dbReference type="PRINTS" id="PR01012">
    <property type="entry name" value="NRPEPTIDEYR"/>
</dbReference>
<dbReference type="GO" id="GO:0005788">
    <property type="term" value="C:endoplasmic reticulum lumen"/>
    <property type="evidence" value="ECO:0007669"/>
    <property type="project" value="UniProtKB-SubCell"/>
</dbReference>
<dbReference type="Pfam" id="PF00001">
    <property type="entry name" value="7tm_1"/>
    <property type="match status" value="2"/>
</dbReference>
<evidence type="ECO:0000256" key="1">
    <source>
        <dbReference type="ARBA" id="ARBA00004141"/>
    </source>
</evidence>
<keyword evidence="12 19" id="KW-0472">Membrane</keyword>
<dbReference type="Gene3D" id="3.90.640.10">
    <property type="entry name" value="Actin, Chain A, domain 4"/>
    <property type="match status" value="1"/>
</dbReference>
<evidence type="ECO:0000256" key="10">
    <source>
        <dbReference type="ARBA" id="ARBA00022989"/>
    </source>
</evidence>
<evidence type="ECO:0000256" key="8">
    <source>
        <dbReference type="ARBA" id="ARBA00022824"/>
    </source>
</evidence>
<evidence type="ECO:0000256" key="3">
    <source>
        <dbReference type="ARBA" id="ARBA00007381"/>
    </source>
</evidence>
<feature type="compositionally biased region" description="Basic and acidic residues" evidence="18">
    <location>
        <begin position="1399"/>
        <end position="1418"/>
    </location>
</feature>
<dbReference type="GO" id="GO:0016020">
    <property type="term" value="C:membrane"/>
    <property type="evidence" value="ECO:0007669"/>
    <property type="project" value="UniProtKB-SubCell"/>
</dbReference>
<dbReference type="SUPFAM" id="SSF81321">
    <property type="entry name" value="Family A G protein-coupled receptor-like"/>
    <property type="match status" value="2"/>
</dbReference>
<dbReference type="SUPFAM" id="SSF53067">
    <property type="entry name" value="Actin-like ATPase domain"/>
    <property type="match status" value="2"/>
</dbReference>
<keyword evidence="11 17" id="KW-0297">G-protein coupled receptor</keyword>
<dbReference type="Proteomes" id="UP001142055">
    <property type="component" value="Chromosome 1"/>
</dbReference>
<dbReference type="Gene3D" id="1.20.1270.10">
    <property type="match status" value="1"/>
</dbReference>
<evidence type="ECO:0000256" key="18">
    <source>
        <dbReference type="SAM" id="MobiDB-lite"/>
    </source>
</evidence>
<dbReference type="Gene3D" id="3.30.30.30">
    <property type="match status" value="1"/>
</dbReference>
<keyword evidence="14" id="KW-0143">Chaperone</keyword>
<evidence type="ECO:0000256" key="2">
    <source>
        <dbReference type="ARBA" id="ARBA00004319"/>
    </source>
</evidence>
<keyword evidence="5 17" id="KW-0812">Transmembrane</keyword>
<feature type="domain" description="G-protein coupled receptors family 1 profile" evidence="20">
    <location>
        <begin position="86"/>
        <end position="398"/>
    </location>
</feature>
<dbReference type="Pfam" id="PF00012">
    <property type="entry name" value="HSP70"/>
    <property type="match status" value="1"/>
</dbReference>
<keyword evidence="22" id="KW-1185">Reference proteome</keyword>
<dbReference type="PRINTS" id="PR00237">
    <property type="entry name" value="GPCRRHODOPSN"/>
</dbReference>
<keyword evidence="10 19" id="KW-1133">Transmembrane helix</keyword>
<evidence type="ECO:0000313" key="22">
    <source>
        <dbReference type="Proteomes" id="UP001142055"/>
    </source>
</evidence>
<dbReference type="EMBL" id="JAPWDV010000001">
    <property type="protein sequence ID" value="KAJ6222822.1"/>
    <property type="molecule type" value="Genomic_DNA"/>
</dbReference>
<dbReference type="InterPro" id="IPR000611">
    <property type="entry name" value="NPY_rcpt"/>
</dbReference>
<dbReference type="PROSITE" id="PS01036">
    <property type="entry name" value="HSP70_3"/>
    <property type="match status" value="1"/>
</dbReference>
<evidence type="ECO:0000256" key="9">
    <source>
        <dbReference type="ARBA" id="ARBA00022840"/>
    </source>
</evidence>
<dbReference type="SUPFAM" id="SSF100934">
    <property type="entry name" value="Heat shock protein 70kD (HSP70), C-terminal subdomain"/>
    <property type="match status" value="1"/>
</dbReference>
<dbReference type="InterPro" id="IPR013126">
    <property type="entry name" value="Hsp_70_fam"/>
</dbReference>
<comment type="caution">
    <text evidence="21">The sequence shown here is derived from an EMBL/GenBank/DDBJ whole genome shotgun (WGS) entry which is preliminary data.</text>
</comment>
<evidence type="ECO:0000256" key="17">
    <source>
        <dbReference type="RuleBase" id="RU000688"/>
    </source>
</evidence>
<dbReference type="InterPro" id="IPR017452">
    <property type="entry name" value="GPCR_Rhodpsn_7TM"/>
</dbReference>
<sequence>MAPYSYSKVPTIEWYNGDDSYGNHHDTSSAIAFNGTPASLVFHKTTPHYRFLPYEELVEHSIDLNLSFRLVIYMLYILIFVVGIIGNLLVVFVVFRQQTMHSVTNIFIANLALSDILLCLFCVPFTPLYLLTFKEWVFGSFFCHLVPFAQGVSVYISVLTLMMIALERYTVIVHPLLGLISIRNCYWIILFIWILAIVLTLPYGIFINVISIISHKPNVRNISTLYQDNDDDNGRSGIITNGSDHQTFDNNPVIIDRYAELVRSLQTQLFCHEMWPNDHLRLAFGMCTMVGQFVIPFCIITYCYTKVCMRLWNRVRSRPGTNNISSQRKWLEKERARRTNTMLICMVIIFVVSWLPLNTYNLVEDIYGSISSWKHSKTIFVTFHLIAMSSAVYHPFFTTLSDNFRKEFKIIFISLSNWCWFMKRNENVTQHSKELRTRGTNQNLGQSNLLRKTNDTTKNCTQITELKGTERKDEMNGDEDGECISMTVLDTTTNLVTNLESINEAELQESLLVTSVHNGIYANRVLSSIKPNTNGIDLASVAVMSVDLGSESMKIAIVSPGVPMEIILNTDSQRKTPLVVAFRDGERYVGDSALTVGIRFPEKTFTHFLDLVGKNSLDTIAVKKYQERFPYHTLVDTSDGQIAFVLKDNGQEIQYTPEELLSMLLSKARHYAEVASANSSPSGQMQTITDCVLTVPPYFSQAERRALKHAASLAGLKVLQLMNSNAAFALNYGIFRRKDFNATPTNILFYDMGAGDSIATIVSYQETKTKERGFTETNPQLTIKGVGYDRYLGGFELQLRLRDHLLKMFAQQSKKEIKEVEKNKRAMAKLLKEAGRLKKVLSANTEHKAQIENVMNDIDFKTVVTRDEFETLASDLINERVTKPLDDVLQSSGYQLSEIDSVIIIGGATRIPKVQKMVQEYIARELSKNVNADEAGALGAAYQAAHLSKGFKVKTFHVRDANLFQINVDFERTNDNGEKKTVTRALFTRGNTYPQKKVITFNKHKEDFDFFVNYGENLPQDTSKSIFKIALKEIIPTYEKYLTNSSVESKGIKVHFRMDESGILTIENSEALFEVEYEEVTTTDTNENLSEAIGDAISKFGSTISQLFSGNEEGKNGTVQDTPNPDNVTLTNETKQDLGNKNEQILKENVENNQTEANNTTSKQVKRELKKKTVKEELPSTIDILDHSTFSDKTLLESKNKLKLLDDREMAKLKRDQSKNALESFIVETRHKLEQQEFAESVTDDERTKIETGLRTSSDWLEYESDGSEAGAFDEQIQKLQMITKEIFERVREHRERPEALSALRNILNISDMFHTNAINVSEDEQIFSQIELANLRKIIDDTQSWMEDAETEQAALPKNVNPNKLTLRAIAEKISALDREVKYLLNKARITPPKKKPIKVEEEEVKKSEEPVTEKVQTDNPEPVNEEISPDKVVEDLPPKTEL</sequence>
<dbReference type="PANTHER" id="PTHR45639:SF3">
    <property type="entry name" value="HYPOXIA UP-REGULATED PROTEIN 1"/>
    <property type="match status" value="1"/>
</dbReference>
<dbReference type="Gene3D" id="1.20.1070.10">
    <property type="entry name" value="Rhodopsin 7-helix transmembrane proteins"/>
    <property type="match status" value="1"/>
</dbReference>
<evidence type="ECO:0000256" key="16">
    <source>
        <dbReference type="ARBA" id="ARBA00040503"/>
    </source>
</evidence>
<evidence type="ECO:0000256" key="7">
    <source>
        <dbReference type="ARBA" id="ARBA00022741"/>
    </source>
</evidence>
<keyword evidence="7" id="KW-0547">Nucleotide-binding</keyword>
<evidence type="ECO:0000256" key="4">
    <source>
        <dbReference type="ARBA" id="ARBA00010663"/>
    </source>
</evidence>
<dbReference type="GO" id="GO:0140662">
    <property type="term" value="F:ATP-dependent protein folding chaperone"/>
    <property type="evidence" value="ECO:0007669"/>
    <property type="project" value="InterPro"/>
</dbReference>
<proteinExistence type="inferred from homology"/>
<comment type="similarity">
    <text evidence="3">Belongs to the heat shock protein 70 family.</text>
</comment>
<feature type="region of interest" description="Disordered" evidence="18">
    <location>
        <begin position="1110"/>
        <end position="1133"/>
    </location>
</feature>
<dbReference type="PROSITE" id="PS50262">
    <property type="entry name" value="G_PROTEIN_RECEP_F1_2"/>
    <property type="match status" value="1"/>
</dbReference>
<evidence type="ECO:0000256" key="12">
    <source>
        <dbReference type="ARBA" id="ARBA00023136"/>
    </source>
</evidence>
<feature type="transmembrane region" description="Helical" evidence="19">
    <location>
        <begin position="185"/>
        <end position="213"/>
    </location>
</feature>
<dbReference type="PROSITE" id="PS00237">
    <property type="entry name" value="G_PROTEIN_RECEP_F1_1"/>
    <property type="match status" value="1"/>
</dbReference>
<dbReference type="PANTHER" id="PTHR45639">
    <property type="entry name" value="HSC70CB, ISOFORM G-RELATED"/>
    <property type="match status" value="1"/>
</dbReference>
<dbReference type="CDD" id="cd15203">
    <property type="entry name" value="7tmA_NPYR-like"/>
    <property type="match status" value="1"/>
</dbReference>
<dbReference type="InterPro" id="IPR043129">
    <property type="entry name" value="ATPase_NBD"/>
</dbReference>
<name>A0A9Q0ME55_BLOTA</name>
<dbReference type="InterPro" id="IPR018181">
    <property type="entry name" value="Heat_shock_70_CS"/>
</dbReference>
<dbReference type="FunFam" id="3.90.640.10:FF:000004">
    <property type="entry name" value="Heat shock 70 kDa protein 4"/>
    <property type="match status" value="1"/>
</dbReference>
<reference evidence="21" key="1">
    <citation type="submission" date="2022-12" db="EMBL/GenBank/DDBJ databases">
        <title>Genome assemblies of Blomia tropicalis.</title>
        <authorList>
            <person name="Cui Y."/>
        </authorList>
    </citation>
    <scope>NUCLEOTIDE SEQUENCE</scope>
    <source>
        <tissue evidence="21">Adult mites</tissue>
    </source>
</reference>
<keyword evidence="15 17" id="KW-0807">Transducer</keyword>
<keyword evidence="9" id="KW-0067">ATP-binding</keyword>
<dbReference type="Gene3D" id="2.60.34.10">
    <property type="entry name" value="Substrate Binding Domain Of DNAk, Chain A, domain 1"/>
    <property type="match status" value="1"/>
</dbReference>
<organism evidence="21 22">
    <name type="scientific">Blomia tropicalis</name>
    <name type="common">Mite</name>
    <dbReference type="NCBI Taxonomy" id="40697"/>
    <lineage>
        <taxon>Eukaryota</taxon>
        <taxon>Metazoa</taxon>
        <taxon>Ecdysozoa</taxon>
        <taxon>Arthropoda</taxon>
        <taxon>Chelicerata</taxon>
        <taxon>Arachnida</taxon>
        <taxon>Acari</taxon>
        <taxon>Acariformes</taxon>
        <taxon>Sarcoptiformes</taxon>
        <taxon>Astigmata</taxon>
        <taxon>Glycyphagoidea</taxon>
        <taxon>Echimyopodidae</taxon>
        <taxon>Blomia</taxon>
    </lineage>
</organism>
<dbReference type="InterPro" id="IPR029048">
    <property type="entry name" value="HSP70_C_sf"/>
</dbReference>
<dbReference type="SMART" id="SM01381">
    <property type="entry name" value="7TM_GPCR_Srsx"/>
    <property type="match status" value="1"/>
</dbReference>
<feature type="transmembrane region" description="Helical" evidence="19">
    <location>
        <begin position="282"/>
        <end position="304"/>
    </location>
</feature>
<comment type="similarity">
    <text evidence="4 17">Belongs to the G-protein coupled receptor 1 family.</text>
</comment>
<dbReference type="GO" id="GO:0030968">
    <property type="term" value="P:endoplasmic reticulum unfolded protein response"/>
    <property type="evidence" value="ECO:0007669"/>
    <property type="project" value="TreeGrafter"/>
</dbReference>
<dbReference type="Gene3D" id="3.30.420.40">
    <property type="match status" value="2"/>
</dbReference>
<feature type="region of interest" description="Disordered" evidence="18">
    <location>
        <begin position="1394"/>
        <end position="1444"/>
    </location>
</feature>
<accession>A0A9Q0ME55</accession>
<feature type="compositionally biased region" description="Basic and acidic residues" evidence="18">
    <location>
        <begin position="1430"/>
        <end position="1444"/>
    </location>
</feature>
<keyword evidence="8" id="KW-0256">Endoplasmic reticulum</keyword>
<evidence type="ECO:0000256" key="6">
    <source>
        <dbReference type="ARBA" id="ARBA00022729"/>
    </source>
</evidence>
<gene>
    <name evidence="21" type="ORF">RDWZM_001367</name>
</gene>
<protein>
    <recommendedName>
        <fullName evidence="16">Hypoxia up-regulated protein 1</fullName>
    </recommendedName>
</protein>
<feature type="transmembrane region" description="Helical" evidence="19">
    <location>
        <begin position="70"/>
        <end position="95"/>
    </location>
</feature>
<feature type="transmembrane region" description="Helical" evidence="19">
    <location>
        <begin position="136"/>
        <end position="164"/>
    </location>
</feature>
<keyword evidence="13 17" id="KW-0675">Receptor</keyword>
<evidence type="ECO:0000259" key="20">
    <source>
        <dbReference type="PROSITE" id="PS50262"/>
    </source>
</evidence>
<evidence type="ECO:0000313" key="21">
    <source>
        <dbReference type="EMBL" id="KAJ6222822.1"/>
    </source>
</evidence>
<feature type="compositionally biased region" description="Polar residues" evidence="18">
    <location>
        <begin position="1117"/>
        <end position="1133"/>
    </location>
</feature>
<evidence type="ECO:0000256" key="11">
    <source>
        <dbReference type="ARBA" id="ARBA00023040"/>
    </source>
</evidence>
<comment type="subcellular location">
    <subcellularLocation>
        <location evidence="2">Endoplasmic reticulum lumen</location>
    </subcellularLocation>
    <subcellularLocation>
        <location evidence="1">Membrane</location>
        <topology evidence="1">Multi-pass membrane protein</topology>
    </subcellularLocation>
</comment>
<dbReference type="InterPro" id="IPR029047">
    <property type="entry name" value="HSP70_peptide-bd_sf"/>
</dbReference>
<evidence type="ECO:0000256" key="14">
    <source>
        <dbReference type="ARBA" id="ARBA00023186"/>
    </source>
</evidence>